<gene>
    <name evidence="1" type="ORF">EZS28_017221</name>
</gene>
<evidence type="ECO:0000313" key="2">
    <source>
        <dbReference type="Proteomes" id="UP000324800"/>
    </source>
</evidence>
<reference evidence="1 2" key="1">
    <citation type="submission" date="2019-03" db="EMBL/GenBank/DDBJ databases">
        <title>Single cell metagenomics reveals metabolic interactions within the superorganism composed of flagellate Streblomastix strix and complex community of Bacteroidetes bacteria on its surface.</title>
        <authorList>
            <person name="Treitli S.C."/>
            <person name="Kolisko M."/>
            <person name="Husnik F."/>
            <person name="Keeling P."/>
            <person name="Hampl V."/>
        </authorList>
    </citation>
    <scope>NUCLEOTIDE SEQUENCE [LARGE SCALE GENOMIC DNA]</scope>
    <source>
        <strain evidence="1">ST1C</strain>
    </source>
</reference>
<dbReference type="AlphaFoldDB" id="A0A5J4VY27"/>
<dbReference type="Proteomes" id="UP000324800">
    <property type="component" value="Unassembled WGS sequence"/>
</dbReference>
<name>A0A5J4VY27_9EUKA</name>
<evidence type="ECO:0000313" key="1">
    <source>
        <dbReference type="EMBL" id="KAA6387253.1"/>
    </source>
</evidence>
<protein>
    <submittedName>
        <fullName evidence="1">Uncharacterized protein</fullName>
    </submittedName>
</protein>
<sequence>MEDEGCCGRKKNDALLLLKADKSDLIDAYSKIEDVELLALKLNISNQIDAYTKYDDDALLLLKADKSELIDAYSKIEDDELLTLKLNISNQIDAYTKYGDDALLLLKADKQELIDAYSKIEDDELLTLKLNISYQINAYARTEVDALLNDKLNITDQINAYNKQKDDALLLLKAKQTELDNYVDLTSTQTITDQKQFGIISVSNISKQNKNNASILPAVGGDMIVSSFVSQPQLQEDSTGLRALETEQPDMSNLITILGTATIGDNAITNLSFSGNTLIPAKNSSFITTNQDETTTDQKTFKTIILSVGIMDQNYDNNSVVCADISVKIIQDINAKYDALLLLKVNQSITFTKTEIDYLISQVDVGDVDLSGYMTLSTAQTIITNKTFNCSCRFASSIDGMSTVTVSSFIKSRADDTVVLLGAAGTKPISKFSSSVYDSNYVKKTGQDSQLIHGVLRRNEDEV</sequence>
<dbReference type="EMBL" id="SNRW01004451">
    <property type="protein sequence ID" value="KAA6387253.1"/>
    <property type="molecule type" value="Genomic_DNA"/>
</dbReference>
<proteinExistence type="predicted"/>
<comment type="caution">
    <text evidence="1">The sequence shown here is derived from an EMBL/GenBank/DDBJ whole genome shotgun (WGS) entry which is preliminary data.</text>
</comment>
<accession>A0A5J4VY27</accession>
<organism evidence="1 2">
    <name type="scientific">Streblomastix strix</name>
    <dbReference type="NCBI Taxonomy" id="222440"/>
    <lineage>
        <taxon>Eukaryota</taxon>
        <taxon>Metamonada</taxon>
        <taxon>Preaxostyla</taxon>
        <taxon>Oxymonadida</taxon>
        <taxon>Streblomastigidae</taxon>
        <taxon>Streblomastix</taxon>
    </lineage>
</organism>